<evidence type="ECO:0000256" key="1">
    <source>
        <dbReference type="ARBA" id="ARBA00001231"/>
    </source>
</evidence>
<evidence type="ECO:0000256" key="5">
    <source>
        <dbReference type="ARBA" id="ARBA00022741"/>
    </source>
</evidence>
<dbReference type="InterPro" id="IPR001806">
    <property type="entry name" value="Small_GTPase"/>
</dbReference>
<dbReference type="SMART" id="SM00173">
    <property type="entry name" value="RAS"/>
    <property type="match status" value="1"/>
</dbReference>
<evidence type="ECO:0000256" key="3">
    <source>
        <dbReference type="ARBA" id="ARBA00012663"/>
    </source>
</evidence>
<dbReference type="OrthoDB" id="2100085at2759"/>
<feature type="domain" description="Glycoside Hydrolase 20C C-terminal" evidence="11">
    <location>
        <begin position="603"/>
        <end position="788"/>
    </location>
</feature>
<dbReference type="NCBIfam" id="TIGR00231">
    <property type="entry name" value="small_GTP"/>
    <property type="match status" value="1"/>
</dbReference>
<sequence>MQAIKCVVVGDGAVGKTCLLISYTTNAFPGEYIPTVLIDDLRFLFQTSFDNYSANVMVDGKPINLGLWDTAGQEDYDRLRPLSYPQTDVFLICFSLVSPPSCENVRTKVNQFGGIWHQDHVMWRSNLLTFVSFAQQWVPEISHHAPNVPVILVGTKLDLREDRDTIEKLREKRMAPTTYQQGLQMAKDIGAVKYLECSALTQKGLKNVFDEAIRAVLCPPVATKKKKGCLIFSLFQFTKRHNAMTNNIDNAVPLIVVNSTELPVEIQDGIREIVSRNGVLKPEGVYFMLRSMALMGLNMLQLYTEDTYEVENEPFFGYLRGKYTAKELSAIDDYAYDLDIEVIPCIQTLGHLGQILQWPQYAHLRDNFDVLLADYEPTYEFIEKLISAATAPFRSKRIHLGMDEAHGVGEGRYRQIFGFKEGTRIFTDHLQRVDEICERLAVQPMIWSDTIKNNSLQGYYDTDNNPANSTEIRESMPANMELIFWDYYHTNADLYVEKLQHHRDLGCQQPWMATGIWTWSRFWTALPFTFESVRASTVTAKDQQTGVRNGFITVWGDDGNECDMYSCLPALLYYAQHCYTDQEEVDVALLKRCFEGICGADFDDWTNASKIDITPTGSHLTSRSNFAANTSKWLLWEDPMTSFLSPQYAGENLEEHYDAIANELQLAIENYDKPFNYRLELPARVARVLSLKCHLRERLQNAYRSGYHDDLLTLVDGRVEQLVQEVEALWKYHRRMWMNMYKPFGWEIIDMRYGALRARIDTMKMRLQDYLDSVKRGEEATIPELDIDLECIYIGSRTNLLLDYTRAHTSMRV</sequence>
<dbReference type="PROSITE" id="PS51421">
    <property type="entry name" value="RAS"/>
    <property type="match status" value="1"/>
</dbReference>
<dbReference type="EMBL" id="JAEPQZ010000004">
    <property type="protein sequence ID" value="KAG2182158.1"/>
    <property type="molecule type" value="Genomic_DNA"/>
</dbReference>
<evidence type="ECO:0000256" key="8">
    <source>
        <dbReference type="ARBA" id="ARBA00023288"/>
    </source>
</evidence>
<comment type="similarity">
    <text evidence="2">Belongs to the glycosyl hydrolase 20 family.</text>
</comment>
<comment type="caution">
    <text evidence="12">The sequence shown here is derived from an EMBL/GenBank/DDBJ whole genome shotgun (WGS) entry which is preliminary data.</text>
</comment>
<dbReference type="Pfam" id="PF18088">
    <property type="entry name" value="Glyco_H_20C_C"/>
    <property type="match status" value="1"/>
</dbReference>
<dbReference type="AlphaFoldDB" id="A0A8H7PYJ1"/>
<dbReference type="Gene3D" id="3.20.20.80">
    <property type="entry name" value="Glycosidases"/>
    <property type="match status" value="1"/>
</dbReference>
<dbReference type="Pfam" id="PF00071">
    <property type="entry name" value="Ras"/>
    <property type="match status" value="2"/>
</dbReference>
<dbReference type="Gene3D" id="3.40.50.300">
    <property type="entry name" value="P-loop containing nucleotide triphosphate hydrolases"/>
    <property type="match status" value="1"/>
</dbReference>
<dbReference type="PROSITE" id="PS51419">
    <property type="entry name" value="RAB"/>
    <property type="match status" value="1"/>
</dbReference>
<dbReference type="SMART" id="SM00175">
    <property type="entry name" value="RAB"/>
    <property type="match status" value="1"/>
</dbReference>
<keyword evidence="7" id="KW-0342">GTP-binding</keyword>
<dbReference type="PANTHER" id="PTHR24072">
    <property type="entry name" value="RHO FAMILY GTPASE"/>
    <property type="match status" value="1"/>
</dbReference>
<evidence type="ECO:0000313" key="13">
    <source>
        <dbReference type="Proteomes" id="UP000654370"/>
    </source>
</evidence>
<evidence type="ECO:0000256" key="6">
    <source>
        <dbReference type="ARBA" id="ARBA00022801"/>
    </source>
</evidence>
<evidence type="ECO:0000256" key="4">
    <source>
        <dbReference type="ARBA" id="ARBA00022481"/>
    </source>
</evidence>
<evidence type="ECO:0000259" key="10">
    <source>
        <dbReference type="Pfam" id="PF00728"/>
    </source>
</evidence>
<dbReference type="SMART" id="SM00174">
    <property type="entry name" value="RHO"/>
    <property type="match status" value="1"/>
</dbReference>
<protein>
    <recommendedName>
        <fullName evidence="3">beta-N-acetylhexosaminidase</fullName>
        <ecNumber evidence="3">3.2.1.52</ecNumber>
    </recommendedName>
</protein>
<keyword evidence="6" id="KW-0378">Hydrolase</keyword>
<dbReference type="InterPro" id="IPR027417">
    <property type="entry name" value="P-loop_NTPase"/>
</dbReference>
<dbReference type="InterPro" id="IPR003578">
    <property type="entry name" value="Small_GTPase_Rho"/>
</dbReference>
<dbReference type="SUPFAM" id="SSF51445">
    <property type="entry name" value="(Trans)glycosidases"/>
    <property type="match status" value="1"/>
</dbReference>
<dbReference type="SUPFAM" id="SSF52540">
    <property type="entry name" value="P-loop containing nucleoside triphosphate hydrolases"/>
    <property type="match status" value="1"/>
</dbReference>
<dbReference type="GO" id="GO:0007264">
    <property type="term" value="P:small GTPase-mediated signal transduction"/>
    <property type="evidence" value="ECO:0007669"/>
    <property type="project" value="InterPro"/>
</dbReference>
<keyword evidence="9" id="KW-0636">Prenylation</keyword>
<dbReference type="InterPro" id="IPR005225">
    <property type="entry name" value="Small_GTP-bd"/>
</dbReference>
<dbReference type="EC" id="3.2.1.52" evidence="3"/>
<dbReference type="CDD" id="cd06565">
    <property type="entry name" value="GH20_GcnA-like"/>
    <property type="match status" value="1"/>
</dbReference>
<dbReference type="FunFam" id="3.40.50.300:FF:000088">
    <property type="entry name" value="Ras-related C3 botulinum toxin substrate 1"/>
    <property type="match status" value="1"/>
</dbReference>
<dbReference type="GO" id="GO:0003924">
    <property type="term" value="F:GTPase activity"/>
    <property type="evidence" value="ECO:0007669"/>
    <property type="project" value="InterPro"/>
</dbReference>
<keyword evidence="4" id="KW-0488">Methylation</keyword>
<dbReference type="InterPro" id="IPR017853">
    <property type="entry name" value="GH"/>
</dbReference>
<dbReference type="Gene3D" id="1.20.120.670">
    <property type="entry name" value="N-acetyl-b-d-glucoasminidase"/>
    <property type="match status" value="1"/>
</dbReference>
<dbReference type="GO" id="GO:0005975">
    <property type="term" value="P:carbohydrate metabolic process"/>
    <property type="evidence" value="ECO:0007669"/>
    <property type="project" value="InterPro"/>
</dbReference>
<dbReference type="GO" id="GO:0005525">
    <property type="term" value="F:GTP binding"/>
    <property type="evidence" value="ECO:0007669"/>
    <property type="project" value="UniProtKB-KW"/>
</dbReference>
<reference evidence="12" key="1">
    <citation type="submission" date="2020-12" db="EMBL/GenBank/DDBJ databases">
        <title>Metabolic potential, ecology and presence of endohyphal bacteria is reflected in genomic diversity of Mucoromycotina.</title>
        <authorList>
            <person name="Muszewska A."/>
            <person name="Okrasinska A."/>
            <person name="Steczkiewicz K."/>
            <person name="Drgas O."/>
            <person name="Orlowska M."/>
            <person name="Perlinska-Lenart U."/>
            <person name="Aleksandrzak-Piekarczyk T."/>
            <person name="Szatraj K."/>
            <person name="Zielenkiewicz U."/>
            <person name="Pilsyk S."/>
            <person name="Malc E."/>
            <person name="Mieczkowski P."/>
            <person name="Kruszewska J.S."/>
            <person name="Biernat P."/>
            <person name="Pawlowska J."/>
        </authorList>
    </citation>
    <scope>NUCLEOTIDE SEQUENCE</scope>
    <source>
        <strain evidence="12">WA0000067209</strain>
    </source>
</reference>
<organism evidence="12 13">
    <name type="scientific">Mortierella isabellina</name>
    <name type="common">Filamentous fungus</name>
    <name type="synonym">Umbelopsis isabellina</name>
    <dbReference type="NCBI Taxonomy" id="91625"/>
    <lineage>
        <taxon>Eukaryota</taxon>
        <taxon>Fungi</taxon>
        <taxon>Fungi incertae sedis</taxon>
        <taxon>Mucoromycota</taxon>
        <taxon>Mucoromycotina</taxon>
        <taxon>Umbelopsidomycetes</taxon>
        <taxon>Umbelopsidales</taxon>
        <taxon>Umbelopsidaceae</taxon>
        <taxon>Umbelopsis</taxon>
    </lineage>
</organism>
<dbReference type="Proteomes" id="UP000654370">
    <property type="component" value="Unassembled WGS sequence"/>
</dbReference>
<evidence type="ECO:0000313" key="12">
    <source>
        <dbReference type="EMBL" id="KAG2182158.1"/>
    </source>
</evidence>
<evidence type="ECO:0000256" key="9">
    <source>
        <dbReference type="ARBA" id="ARBA00023289"/>
    </source>
</evidence>
<comment type="catalytic activity">
    <reaction evidence="1">
        <text>Hydrolysis of terminal non-reducing N-acetyl-D-hexosamine residues in N-acetyl-beta-D-hexosaminides.</text>
        <dbReference type="EC" id="3.2.1.52"/>
    </reaction>
</comment>
<keyword evidence="5" id="KW-0547">Nucleotide-binding</keyword>
<evidence type="ECO:0000259" key="11">
    <source>
        <dbReference type="Pfam" id="PF18088"/>
    </source>
</evidence>
<keyword evidence="13" id="KW-1185">Reference proteome</keyword>
<name>A0A8H7PYJ1_MORIS</name>
<feature type="domain" description="Glycoside hydrolase family 20 catalytic" evidence="10">
    <location>
        <begin position="319"/>
        <end position="459"/>
    </location>
</feature>
<accession>A0A8H7PYJ1</accession>
<gene>
    <name evidence="12" type="ORF">INT43_007085</name>
</gene>
<dbReference type="GO" id="GO:0004563">
    <property type="term" value="F:beta-N-acetylhexosaminidase activity"/>
    <property type="evidence" value="ECO:0007669"/>
    <property type="project" value="UniProtKB-EC"/>
</dbReference>
<dbReference type="InterPro" id="IPR041063">
    <property type="entry name" value="Glyco_H_20C_C"/>
</dbReference>
<dbReference type="PRINTS" id="PR00449">
    <property type="entry name" value="RASTRNSFRMNG"/>
</dbReference>
<evidence type="ECO:0000256" key="2">
    <source>
        <dbReference type="ARBA" id="ARBA00006285"/>
    </source>
</evidence>
<dbReference type="InterPro" id="IPR015883">
    <property type="entry name" value="Glyco_hydro_20_cat"/>
</dbReference>
<proteinExistence type="inferred from homology"/>
<evidence type="ECO:0000256" key="7">
    <source>
        <dbReference type="ARBA" id="ARBA00023134"/>
    </source>
</evidence>
<keyword evidence="8" id="KW-0449">Lipoprotein</keyword>
<dbReference type="PROSITE" id="PS51420">
    <property type="entry name" value="RHO"/>
    <property type="match status" value="1"/>
</dbReference>
<dbReference type="Pfam" id="PF00728">
    <property type="entry name" value="Glyco_hydro_20"/>
    <property type="match status" value="1"/>
</dbReference>